<evidence type="ECO:0000256" key="1">
    <source>
        <dbReference type="SAM" id="SignalP"/>
    </source>
</evidence>
<name>A0ABY5IHC1_9VIBR</name>
<keyword evidence="1" id="KW-0732">Signal</keyword>
<feature type="signal peptide" evidence="1">
    <location>
        <begin position="1"/>
        <end position="20"/>
    </location>
</feature>
<sequence length="107" mass="11850">MKLTTTLLATLIFASTGAIANTTKLTEQDELLIQRAESTQFRYCVDKQLEKLTKSPQLQIELGRKYEHAVDIIDMYSDNIPNHSPIPYSTSTAAMMLVASCIAPATN</sequence>
<proteinExistence type="predicted"/>
<protein>
    <submittedName>
        <fullName evidence="2">Uncharacterized protein</fullName>
    </submittedName>
</protein>
<evidence type="ECO:0000313" key="2">
    <source>
        <dbReference type="EMBL" id="UTZ33686.1"/>
    </source>
</evidence>
<reference evidence="2" key="1">
    <citation type="submission" date="2020-03" db="EMBL/GenBank/DDBJ databases">
        <title>Five strains of Vibrio campbellii isolated from Mariana Trench.</title>
        <authorList>
            <person name="Liang J."/>
            <person name="Zhang X.-H."/>
        </authorList>
    </citation>
    <scope>NUCLEOTIDE SEQUENCE</scope>
    <source>
        <strain evidence="2">LJC013</strain>
    </source>
</reference>
<gene>
    <name evidence="2" type="ORF">HB762_20665</name>
</gene>
<dbReference type="EMBL" id="CP050471">
    <property type="protein sequence ID" value="UTZ33686.1"/>
    <property type="molecule type" value="Genomic_DNA"/>
</dbReference>
<keyword evidence="3" id="KW-1185">Reference proteome</keyword>
<accession>A0ABY5IHC1</accession>
<feature type="chain" id="PRO_5047272789" evidence="1">
    <location>
        <begin position="21"/>
        <end position="107"/>
    </location>
</feature>
<organism evidence="2 3">
    <name type="scientific">Vibrio campbellii</name>
    <dbReference type="NCBI Taxonomy" id="680"/>
    <lineage>
        <taxon>Bacteria</taxon>
        <taxon>Pseudomonadati</taxon>
        <taxon>Pseudomonadota</taxon>
        <taxon>Gammaproteobacteria</taxon>
        <taxon>Vibrionales</taxon>
        <taxon>Vibrionaceae</taxon>
        <taxon>Vibrio</taxon>
    </lineage>
</organism>
<dbReference type="RefSeq" id="WP_010645257.1">
    <property type="nucleotide sequence ID" value="NZ_CP030789.1"/>
</dbReference>
<dbReference type="Proteomes" id="UP001059912">
    <property type="component" value="Chromosome 2"/>
</dbReference>
<evidence type="ECO:0000313" key="3">
    <source>
        <dbReference type="Proteomes" id="UP001059912"/>
    </source>
</evidence>